<evidence type="ECO:0000259" key="7">
    <source>
        <dbReference type="PROSITE" id="PS50110"/>
    </source>
</evidence>
<dbReference type="Gene3D" id="3.40.50.2300">
    <property type="match status" value="1"/>
</dbReference>
<keyword evidence="3" id="KW-0805">Transcription regulation</keyword>
<organism evidence="8 9">
    <name type="scientific">Hypnocyclicus thermotrophus</name>
    <dbReference type="NCBI Taxonomy" id="1627895"/>
    <lineage>
        <taxon>Bacteria</taxon>
        <taxon>Fusobacteriati</taxon>
        <taxon>Fusobacteriota</taxon>
        <taxon>Fusobacteriia</taxon>
        <taxon>Fusobacteriales</taxon>
        <taxon>Fusobacteriaceae</taxon>
        <taxon>Hypnocyclicus</taxon>
    </lineage>
</organism>
<dbReference type="SUPFAM" id="SSF52172">
    <property type="entry name" value="CheY-like"/>
    <property type="match status" value="1"/>
</dbReference>
<keyword evidence="9" id="KW-1185">Reference proteome</keyword>
<dbReference type="PANTHER" id="PTHR44591">
    <property type="entry name" value="STRESS RESPONSE REGULATOR PROTEIN 1"/>
    <property type="match status" value="1"/>
</dbReference>
<evidence type="ECO:0000256" key="5">
    <source>
        <dbReference type="ARBA" id="ARBA00023163"/>
    </source>
</evidence>
<evidence type="ECO:0000256" key="2">
    <source>
        <dbReference type="ARBA" id="ARBA00023012"/>
    </source>
</evidence>
<comment type="caution">
    <text evidence="8">The sequence shown here is derived from an EMBL/GenBank/DDBJ whole genome shotgun (WGS) entry which is preliminary data.</text>
</comment>
<reference evidence="8 9" key="1">
    <citation type="submission" date="2019-03" db="EMBL/GenBank/DDBJ databases">
        <title>Genomic Encyclopedia of Type Strains, Phase IV (KMG-IV): sequencing the most valuable type-strain genomes for metagenomic binning, comparative biology and taxonomic classification.</title>
        <authorList>
            <person name="Goeker M."/>
        </authorList>
    </citation>
    <scope>NUCLEOTIDE SEQUENCE [LARGE SCALE GENOMIC DNA]</scope>
    <source>
        <strain evidence="8 9">DSM 100055</strain>
    </source>
</reference>
<protein>
    <submittedName>
        <fullName evidence="8">Response regulator receiver domain-containing protein</fullName>
    </submittedName>
</protein>
<dbReference type="PROSITE" id="PS50110">
    <property type="entry name" value="RESPONSE_REGULATORY"/>
    <property type="match status" value="1"/>
</dbReference>
<evidence type="ECO:0000256" key="1">
    <source>
        <dbReference type="ARBA" id="ARBA00022553"/>
    </source>
</evidence>
<keyword evidence="4" id="KW-0238">DNA-binding</keyword>
<dbReference type="RefSeq" id="WP_134113146.1">
    <property type="nucleotide sequence ID" value="NZ_SOBG01000005.1"/>
</dbReference>
<dbReference type="InterPro" id="IPR011006">
    <property type="entry name" value="CheY-like_superfamily"/>
</dbReference>
<evidence type="ECO:0000256" key="6">
    <source>
        <dbReference type="PROSITE-ProRule" id="PRU00169"/>
    </source>
</evidence>
<sequence>MGKKILIVDDEKHILQIVKFNLEKKGKYEVVSANDGQEGYEVSIKEKPDLIISDIMMPRLTGLEMCKLIRENDEVKSIPLIILTAKGQDNYIEEGKKYDVTDFLTKPFSPRELLLKVREILGE</sequence>
<evidence type="ECO:0000313" key="9">
    <source>
        <dbReference type="Proteomes" id="UP000294678"/>
    </source>
</evidence>
<dbReference type="FunFam" id="3.40.50.2300:FF:000001">
    <property type="entry name" value="DNA-binding response regulator PhoB"/>
    <property type="match status" value="1"/>
</dbReference>
<dbReference type="InterPro" id="IPR050595">
    <property type="entry name" value="Bact_response_regulator"/>
</dbReference>
<dbReference type="GO" id="GO:0000160">
    <property type="term" value="P:phosphorelay signal transduction system"/>
    <property type="evidence" value="ECO:0007669"/>
    <property type="project" value="UniProtKB-KW"/>
</dbReference>
<feature type="modified residue" description="4-aspartylphosphate" evidence="6">
    <location>
        <position position="54"/>
    </location>
</feature>
<evidence type="ECO:0000313" key="8">
    <source>
        <dbReference type="EMBL" id="TDT69733.1"/>
    </source>
</evidence>
<dbReference type="EMBL" id="SOBG01000005">
    <property type="protein sequence ID" value="TDT69733.1"/>
    <property type="molecule type" value="Genomic_DNA"/>
</dbReference>
<dbReference type="Proteomes" id="UP000294678">
    <property type="component" value="Unassembled WGS sequence"/>
</dbReference>
<keyword evidence="2" id="KW-0902">Two-component regulatory system</keyword>
<feature type="domain" description="Response regulatory" evidence="7">
    <location>
        <begin position="4"/>
        <end position="121"/>
    </location>
</feature>
<evidence type="ECO:0000256" key="3">
    <source>
        <dbReference type="ARBA" id="ARBA00023015"/>
    </source>
</evidence>
<keyword evidence="1 6" id="KW-0597">Phosphoprotein</keyword>
<name>A0AA46I5A6_9FUSO</name>
<evidence type="ECO:0000256" key="4">
    <source>
        <dbReference type="ARBA" id="ARBA00023125"/>
    </source>
</evidence>
<dbReference type="PANTHER" id="PTHR44591:SF3">
    <property type="entry name" value="RESPONSE REGULATORY DOMAIN-CONTAINING PROTEIN"/>
    <property type="match status" value="1"/>
</dbReference>
<keyword evidence="5" id="KW-0804">Transcription</keyword>
<dbReference type="InterPro" id="IPR001789">
    <property type="entry name" value="Sig_transdc_resp-reg_receiver"/>
</dbReference>
<dbReference type="GO" id="GO:0003677">
    <property type="term" value="F:DNA binding"/>
    <property type="evidence" value="ECO:0007669"/>
    <property type="project" value="UniProtKB-KW"/>
</dbReference>
<dbReference type="Pfam" id="PF00072">
    <property type="entry name" value="Response_reg"/>
    <property type="match status" value="1"/>
</dbReference>
<accession>A0AA46I5A6</accession>
<proteinExistence type="predicted"/>
<dbReference type="AlphaFoldDB" id="A0AA46I5A6"/>
<gene>
    <name evidence="8" type="ORF">EV215_1262</name>
</gene>
<dbReference type="SMART" id="SM00448">
    <property type="entry name" value="REC"/>
    <property type="match status" value="1"/>
</dbReference>